<proteinExistence type="predicted"/>
<dbReference type="InterPro" id="IPR057012">
    <property type="entry name" value="ULT1/2_Znf"/>
</dbReference>
<protein>
    <recommendedName>
        <fullName evidence="2">ULTRAPETALA1/2 zinc finger domain-containing protein</fullName>
    </recommendedName>
</protein>
<gene>
    <name evidence="3" type="ORF">L1049_022745</name>
</gene>
<dbReference type="Proteomes" id="UP001415857">
    <property type="component" value="Unassembled WGS sequence"/>
</dbReference>
<evidence type="ECO:0000313" key="4">
    <source>
        <dbReference type="Proteomes" id="UP001415857"/>
    </source>
</evidence>
<feature type="domain" description="ULTRAPETALA1/2 zinc finger" evidence="2">
    <location>
        <begin position="32"/>
        <end position="91"/>
    </location>
</feature>
<name>A0AAP0RD12_LIQFO</name>
<organism evidence="3 4">
    <name type="scientific">Liquidambar formosana</name>
    <name type="common">Formosan gum</name>
    <dbReference type="NCBI Taxonomy" id="63359"/>
    <lineage>
        <taxon>Eukaryota</taxon>
        <taxon>Viridiplantae</taxon>
        <taxon>Streptophyta</taxon>
        <taxon>Embryophyta</taxon>
        <taxon>Tracheophyta</taxon>
        <taxon>Spermatophyta</taxon>
        <taxon>Magnoliopsida</taxon>
        <taxon>eudicotyledons</taxon>
        <taxon>Gunneridae</taxon>
        <taxon>Pentapetalae</taxon>
        <taxon>Saxifragales</taxon>
        <taxon>Altingiaceae</taxon>
        <taxon>Liquidambar</taxon>
    </lineage>
</organism>
<dbReference type="GO" id="GO:0005634">
    <property type="term" value="C:nucleus"/>
    <property type="evidence" value="ECO:0007669"/>
    <property type="project" value="TreeGrafter"/>
</dbReference>
<comment type="caution">
    <text evidence="3">The sequence shown here is derived from an EMBL/GenBank/DDBJ whole genome shotgun (WGS) entry which is preliminary data.</text>
</comment>
<evidence type="ECO:0000259" key="2">
    <source>
        <dbReference type="Pfam" id="PF23293"/>
    </source>
</evidence>
<accession>A0AAP0RD12</accession>
<dbReference type="GO" id="GO:0005829">
    <property type="term" value="C:cytosol"/>
    <property type="evidence" value="ECO:0007669"/>
    <property type="project" value="TreeGrafter"/>
</dbReference>
<evidence type="ECO:0000313" key="3">
    <source>
        <dbReference type="EMBL" id="KAK9275478.1"/>
    </source>
</evidence>
<feature type="region of interest" description="Disordered" evidence="1">
    <location>
        <begin position="107"/>
        <end position="134"/>
    </location>
</feature>
<dbReference type="PANTHER" id="PTHR34053:SF2">
    <property type="entry name" value="SAND DOMAIN-CONTAINING PROTEIN"/>
    <property type="match status" value="1"/>
</dbReference>
<dbReference type="Pfam" id="PF23293">
    <property type="entry name" value="zf_ULT1"/>
    <property type="match status" value="1"/>
</dbReference>
<dbReference type="InterPro" id="IPR020533">
    <property type="entry name" value="Developmental_reg_ULTRAPETALA"/>
</dbReference>
<dbReference type="PANTHER" id="PTHR34053">
    <property type="entry name" value="PROTEIN ULTRAPETALA 1"/>
    <property type="match status" value="1"/>
</dbReference>
<reference evidence="3 4" key="1">
    <citation type="journal article" date="2024" name="Plant J.">
        <title>Genome sequences and population genomics reveal climatic adaptation and genomic divergence between two closely related sweetgum species.</title>
        <authorList>
            <person name="Xu W.Q."/>
            <person name="Ren C.Q."/>
            <person name="Zhang X.Y."/>
            <person name="Comes H.P."/>
            <person name="Liu X.H."/>
            <person name="Li Y.G."/>
            <person name="Kettle C.J."/>
            <person name="Jalonen R."/>
            <person name="Gaisberger H."/>
            <person name="Ma Y.Z."/>
            <person name="Qiu Y.X."/>
        </authorList>
    </citation>
    <scope>NUCLEOTIDE SEQUENCE [LARGE SCALE GENOMIC DNA]</scope>
    <source>
        <strain evidence="3">Hangzhou</strain>
    </source>
</reference>
<sequence length="134" mass="15498">MLGNKMEGDGRAKFGLFWKVERFVYGGQLRLRCNKERRFRLRKNQGCRIYHDALAKRRWNCADKPYDEITFDDEEERASRKTGRGCPRSPISDLELLQFCPTTYADLERPKPSQLPTLMSATSANQGGMSKHPP</sequence>
<dbReference type="AlphaFoldDB" id="A0AAP0RD12"/>
<evidence type="ECO:0000256" key="1">
    <source>
        <dbReference type="SAM" id="MobiDB-lite"/>
    </source>
</evidence>
<dbReference type="EMBL" id="JBBPBK010000011">
    <property type="protein sequence ID" value="KAK9275478.1"/>
    <property type="molecule type" value="Genomic_DNA"/>
</dbReference>
<feature type="compositionally biased region" description="Polar residues" evidence="1">
    <location>
        <begin position="114"/>
        <end position="128"/>
    </location>
</feature>
<keyword evidence="4" id="KW-1185">Reference proteome</keyword>